<accession>A0A9Q4ERG7</accession>
<dbReference type="InterPro" id="IPR051604">
    <property type="entry name" value="Ergot_Alk_Oxidoreductase"/>
</dbReference>
<dbReference type="EMBL" id="JALAXJ010000005">
    <property type="protein sequence ID" value="MCY9228860.1"/>
    <property type="molecule type" value="Genomic_DNA"/>
</dbReference>
<dbReference type="Gene3D" id="3.40.50.720">
    <property type="entry name" value="NAD(P)-binding Rossmann-like Domain"/>
    <property type="match status" value="1"/>
</dbReference>
<dbReference type="InterPro" id="IPR036291">
    <property type="entry name" value="NAD(P)-bd_dom_sf"/>
</dbReference>
<dbReference type="AlphaFoldDB" id="A0A9Q4ERG7"/>
<dbReference type="Gene3D" id="3.90.25.10">
    <property type="entry name" value="UDP-galactose 4-epimerase, domain 1"/>
    <property type="match status" value="1"/>
</dbReference>
<reference evidence="2" key="1">
    <citation type="submission" date="2022-02" db="EMBL/GenBank/DDBJ databases">
        <title>Crop Bioprotection Bacillus Genome Sequencing.</title>
        <authorList>
            <person name="Dunlap C."/>
        </authorList>
    </citation>
    <scope>NUCLEOTIDE SEQUENCE</scope>
    <source>
        <strain evidence="2">T20C13</strain>
    </source>
</reference>
<evidence type="ECO:0000313" key="2">
    <source>
        <dbReference type="EMBL" id="MCY9228860.1"/>
    </source>
</evidence>
<dbReference type="KEGG" id="biq:AN935_02545"/>
<name>A0A9Q4ERG7_9BACI</name>
<dbReference type="Pfam" id="PF05368">
    <property type="entry name" value="NmrA"/>
    <property type="match status" value="1"/>
</dbReference>
<dbReference type="InterPro" id="IPR008030">
    <property type="entry name" value="NmrA-like"/>
</dbReference>
<protein>
    <submittedName>
        <fullName evidence="2">NAD(P)H-binding protein</fullName>
    </submittedName>
</protein>
<sequence length="274" mass="31046">MTILVTGATGTVGCCIVGLLHEKGVKVRALTRAINKTNLPAEVQIVSGDLDKPESLQPHLYKVDSLFFITQSDQSDTKFMTNKKIVQMAEEAGVKRIVAIMDFEGNPIEEVIKNSGMEWTILRPVEFMKNVLYDWAESIQKEGIIRTAFPDSLSARIHEADIAAVAVKALTEEGHHRQTYDLTGPEALTPRIMVKQISEVIQKPIELIEMTEDEMKKEWKSKGYEEEFINYFIIEMGKNPPKQVYTVLPTIELVTGEPARTFAQWVKENKHHFE</sequence>
<proteinExistence type="predicted"/>
<comment type="caution">
    <text evidence="2">The sequence shown here is derived from an EMBL/GenBank/DDBJ whole genome shotgun (WGS) entry which is preliminary data.</text>
</comment>
<evidence type="ECO:0000313" key="3">
    <source>
        <dbReference type="Proteomes" id="UP001066278"/>
    </source>
</evidence>
<gene>
    <name evidence="2" type="ORF">MOE99_05655</name>
</gene>
<dbReference type="Proteomes" id="UP001066278">
    <property type="component" value="Unassembled WGS sequence"/>
</dbReference>
<feature type="domain" description="NmrA-like" evidence="1">
    <location>
        <begin position="2"/>
        <end position="98"/>
    </location>
</feature>
<dbReference type="GeneID" id="76976898"/>
<evidence type="ECO:0000259" key="1">
    <source>
        <dbReference type="Pfam" id="PF05368"/>
    </source>
</evidence>
<dbReference type="SUPFAM" id="SSF51735">
    <property type="entry name" value="NAD(P)-binding Rossmann-fold domains"/>
    <property type="match status" value="1"/>
</dbReference>
<dbReference type="RefSeq" id="WP_003240449.1">
    <property type="nucleotide sequence ID" value="NZ_CBCSBO010000003.1"/>
</dbReference>
<dbReference type="PANTHER" id="PTHR43162">
    <property type="match status" value="1"/>
</dbReference>
<dbReference type="PANTHER" id="PTHR43162:SF1">
    <property type="entry name" value="PRESTALK A DIFFERENTIATION PROTEIN A"/>
    <property type="match status" value="1"/>
</dbReference>
<organism evidence="2 3">
    <name type="scientific">Bacillus inaquosorum</name>
    <dbReference type="NCBI Taxonomy" id="483913"/>
    <lineage>
        <taxon>Bacteria</taxon>
        <taxon>Bacillati</taxon>
        <taxon>Bacillota</taxon>
        <taxon>Bacilli</taxon>
        <taxon>Bacillales</taxon>
        <taxon>Bacillaceae</taxon>
        <taxon>Bacillus</taxon>
    </lineage>
</organism>